<organism evidence="1 2">
    <name type="scientific">[Bacteroides] pectinophilus ATCC 43243</name>
    <dbReference type="NCBI Taxonomy" id="483218"/>
    <lineage>
        <taxon>Bacteria</taxon>
        <taxon>Bacillati</taxon>
        <taxon>Bacillota</taxon>
        <taxon>Clostridia</taxon>
        <taxon>Eubacteriales</taxon>
    </lineage>
</organism>
<evidence type="ECO:0000313" key="2">
    <source>
        <dbReference type="Proteomes" id="UP000003136"/>
    </source>
</evidence>
<dbReference type="AlphaFoldDB" id="B7AQ10"/>
<dbReference type="HOGENOM" id="CLU_3229783_0_0_9"/>
<reference evidence="1 2" key="2">
    <citation type="submission" date="2008-11" db="EMBL/GenBank/DDBJ databases">
        <authorList>
            <person name="Fulton L."/>
            <person name="Clifton S."/>
            <person name="Fulton B."/>
            <person name="Xu J."/>
            <person name="Minx P."/>
            <person name="Pepin K.H."/>
            <person name="Johnson M."/>
            <person name="Bhonagiri V."/>
            <person name="Nash W.E."/>
            <person name="Mardis E.R."/>
            <person name="Wilson R.K."/>
        </authorList>
    </citation>
    <scope>NUCLEOTIDE SEQUENCE [LARGE SCALE GENOMIC DNA]</scope>
    <source>
        <strain evidence="1 2">ATCC 43243</strain>
    </source>
</reference>
<protein>
    <submittedName>
        <fullName evidence="1">Uncharacterized protein</fullName>
    </submittedName>
</protein>
<proteinExistence type="predicted"/>
<dbReference type="EMBL" id="ABVQ01000035">
    <property type="protein sequence ID" value="EEC57782.1"/>
    <property type="molecule type" value="Genomic_DNA"/>
</dbReference>
<reference evidence="1 2" key="1">
    <citation type="submission" date="2008-11" db="EMBL/GenBank/DDBJ databases">
        <title>Draft genome sequence of Bacteroides pectinophilus (ATCC 43243).</title>
        <authorList>
            <person name="Sudarsanam P."/>
            <person name="Ley R."/>
            <person name="Guruge J."/>
            <person name="Turnbaugh P.J."/>
            <person name="Mahowald M."/>
            <person name="Liep D."/>
            <person name="Gordon J."/>
        </authorList>
    </citation>
    <scope>NUCLEOTIDE SEQUENCE [LARGE SCALE GENOMIC DNA]</scope>
    <source>
        <strain evidence="1 2">ATCC 43243</strain>
    </source>
</reference>
<sequence>MRDIKSMVLKKAAKAVKSVAEKTDKEMAFTLRGYYRPESPKKR</sequence>
<dbReference type="Proteomes" id="UP000003136">
    <property type="component" value="Unassembled WGS sequence"/>
</dbReference>
<dbReference type="STRING" id="483218.BACPEC_00766"/>
<gene>
    <name evidence="1" type="ORF">BACPEC_00766</name>
</gene>
<name>B7AQ10_9FIRM</name>
<evidence type="ECO:0000313" key="1">
    <source>
        <dbReference type="EMBL" id="EEC57782.1"/>
    </source>
</evidence>
<accession>B7AQ10</accession>
<keyword evidence="2" id="KW-1185">Reference proteome</keyword>
<comment type="caution">
    <text evidence="1">The sequence shown here is derived from an EMBL/GenBank/DDBJ whole genome shotgun (WGS) entry which is preliminary data.</text>
</comment>